<proteinExistence type="predicted"/>
<dbReference type="Proteomes" id="UP000828390">
    <property type="component" value="Unassembled WGS sequence"/>
</dbReference>
<keyword evidence="3" id="KW-1185">Reference proteome</keyword>
<name>A0A9D4R6K5_DREPO</name>
<comment type="caution">
    <text evidence="2">The sequence shown here is derived from an EMBL/GenBank/DDBJ whole genome shotgun (WGS) entry which is preliminary data.</text>
</comment>
<evidence type="ECO:0000256" key="1">
    <source>
        <dbReference type="SAM" id="MobiDB-lite"/>
    </source>
</evidence>
<gene>
    <name evidence="2" type="ORF">DPMN_099469</name>
</gene>
<feature type="region of interest" description="Disordered" evidence="1">
    <location>
        <begin position="41"/>
        <end position="99"/>
    </location>
</feature>
<reference evidence="2" key="1">
    <citation type="journal article" date="2019" name="bioRxiv">
        <title>The Genome of the Zebra Mussel, Dreissena polymorpha: A Resource for Invasive Species Research.</title>
        <authorList>
            <person name="McCartney M.A."/>
            <person name="Auch B."/>
            <person name="Kono T."/>
            <person name="Mallez S."/>
            <person name="Zhang Y."/>
            <person name="Obille A."/>
            <person name="Becker A."/>
            <person name="Abrahante J.E."/>
            <person name="Garbe J."/>
            <person name="Badalamenti J.P."/>
            <person name="Herman A."/>
            <person name="Mangelson H."/>
            <person name="Liachko I."/>
            <person name="Sullivan S."/>
            <person name="Sone E.D."/>
            <person name="Koren S."/>
            <person name="Silverstein K.A.T."/>
            <person name="Beckman K.B."/>
            <person name="Gohl D.M."/>
        </authorList>
    </citation>
    <scope>NUCLEOTIDE SEQUENCE</scope>
    <source>
        <strain evidence="2">Duluth1</strain>
        <tissue evidence="2">Whole animal</tissue>
    </source>
</reference>
<dbReference type="EMBL" id="JAIWYP010000003">
    <property type="protein sequence ID" value="KAH3856874.1"/>
    <property type="molecule type" value="Genomic_DNA"/>
</dbReference>
<evidence type="ECO:0000313" key="2">
    <source>
        <dbReference type="EMBL" id="KAH3856874.1"/>
    </source>
</evidence>
<feature type="compositionally biased region" description="Polar residues" evidence="1">
    <location>
        <begin position="41"/>
        <end position="50"/>
    </location>
</feature>
<accession>A0A9D4R6K5</accession>
<sequence>MMYDDISGSQTVHVSARGNFAHYHSLLVHVSGLLLTLPKTPESTQMTQVNPIDRSQPKTHQDTPTDPIDPNNPKSAQSTQVNPSQPKSAQVNPSQPKSTQVLTLPLADVIVKVLTLSVSDVTSKVLTLRLENAI</sequence>
<feature type="compositionally biased region" description="Low complexity" evidence="1">
    <location>
        <begin position="64"/>
        <end position="73"/>
    </location>
</feature>
<feature type="compositionally biased region" description="Polar residues" evidence="1">
    <location>
        <begin position="74"/>
        <end position="99"/>
    </location>
</feature>
<dbReference type="AlphaFoldDB" id="A0A9D4R6K5"/>
<reference evidence="2" key="2">
    <citation type="submission" date="2020-11" db="EMBL/GenBank/DDBJ databases">
        <authorList>
            <person name="McCartney M.A."/>
            <person name="Auch B."/>
            <person name="Kono T."/>
            <person name="Mallez S."/>
            <person name="Becker A."/>
            <person name="Gohl D.M."/>
            <person name="Silverstein K.A.T."/>
            <person name="Koren S."/>
            <person name="Bechman K.B."/>
            <person name="Herman A."/>
            <person name="Abrahante J.E."/>
            <person name="Garbe J."/>
        </authorList>
    </citation>
    <scope>NUCLEOTIDE SEQUENCE</scope>
    <source>
        <strain evidence="2">Duluth1</strain>
        <tissue evidence="2">Whole animal</tissue>
    </source>
</reference>
<evidence type="ECO:0000313" key="3">
    <source>
        <dbReference type="Proteomes" id="UP000828390"/>
    </source>
</evidence>
<protein>
    <submittedName>
        <fullName evidence="2">Uncharacterized protein</fullName>
    </submittedName>
</protein>
<organism evidence="2 3">
    <name type="scientific">Dreissena polymorpha</name>
    <name type="common">Zebra mussel</name>
    <name type="synonym">Mytilus polymorpha</name>
    <dbReference type="NCBI Taxonomy" id="45954"/>
    <lineage>
        <taxon>Eukaryota</taxon>
        <taxon>Metazoa</taxon>
        <taxon>Spiralia</taxon>
        <taxon>Lophotrochozoa</taxon>
        <taxon>Mollusca</taxon>
        <taxon>Bivalvia</taxon>
        <taxon>Autobranchia</taxon>
        <taxon>Heteroconchia</taxon>
        <taxon>Euheterodonta</taxon>
        <taxon>Imparidentia</taxon>
        <taxon>Neoheterodontei</taxon>
        <taxon>Myida</taxon>
        <taxon>Dreissenoidea</taxon>
        <taxon>Dreissenidae</taxon>
        <taxon>Dreissena</taxon>
    </lineage>
</organism>